<evidence type="ECO:0000313" key="8">
    <source>
        <dbReference type="Proteomes" id="UP000029665"/>
    </source>
</evidence>
<dbReference type="GO" id="GO:0005634">
    <property type="term" value="C:nucleus"/>
    <property type="evidence" value="ECO:0007669"/>
    <property type="project" value="TreeGrafter"/>
</dbReference>
<feature type="compositionally biased region" description="Low complexity" evidence="5">
    <location>
        <begin position="21"/>
        <end position="32"/>
    </location>
</feature>
<dbReference type="HOGENOM" id="CLU_685390_0_0_1"/>
<dbReference type="CDD" id="cd00067">
    <property type="entry name" value="GAL4"/>
    <property type="match status" value="1"/>
</dbReference>
<dbReference type="InterPro" id="IPR036864">
    <property type="entry name" value="Zn2-C6_fun-type_DNA-bd_sf"/>
</dbReference>
<dbReference type="GO" id="GO:0000978">
    <property type="term" value="F:RNA polymerase II cis-regulatory region sequence-specific DNA binding"/>
    <property type="evidence" value="ECO:0007669"/>
    <property type="project" value="TreeGrafter"/>
</dbReference>
<dbReference type="SMART" id="SM00066">
    <property type="entry name" value="GAL4"/>
    <property type="match status" value="1"/>
</dbReference>
<keyword evidence="8" id="KW-1185">Reference proteome</keyword>
<dbReference type="OrthoDB" id="2441642at2759"/>
<dbReference type="PANTHER" id="PTHR31069:SF12">
    <property type="entry name" value="TRANSCRIPTION FACTOR DOMAIN-CONTAINING PROTEIN"/>
    <property type="match status" value="1"/>
</dbReference>
<evidence type="ECO:0000259" key="6">
    <source>
        <dbReference type="PROSITE" id="PS50048"/>
    </source>
</evidence>
<evidence type="ECO:0000256" key="2">
    <source>
        <dbReference type="ARBA" id="ARBA00023125"/>
    </source>
</evidence>
<accession>A0A060SRD9</accession>
<name>A0A060SRD9_PYCCI</name>
<dbReference type="GO" id="GO:0000981">
    <property type="term" value="F:DNA-binding transcription factor activity, RNA polymerase II-specific"/>
    <property type="evidence" value="ECO:0007669"/>
    <property type="project" value="InterPro"/>
</dbReference>
<proteinExistence type="predicted"/>
<dbReference type="GO" id="GO:0008270">
    <property type="term" value="F:zinc ion binding"/>
    <property type="evidence" value="ECO:0007669"/>
    <property type="project" value="InterPro"/>
</dbReference>
<evidence type="ECO:0000256" key="5">
    <source>
        <dbReference type="SAM" id="MobiDB-lite"/>
    </source>
</evidence>
<dbReference type="PROSITE" id="PS00463">
    <property type="entry name" value="ZN2_CY6_FUNGAL_1"/>
    <property type="match status" value="1"/>
</dbReference>
<dbReference type="STRING" id="5643.A0A060SRD9"/>
<dbReference type="Gene3D" id="4.10.240.10">
    <property type="entry name" value="Zn(2)-C6 fungal-type DNA-binding domain"/>
    <property type="match status" value="1"/>
</dbReference>
<feature type="compositionally biased region" description="Polar residues" evidence="5">
    <location>
        <begin position="139"/>
        <end position="151"/>
    </location>
</feature>
<dbReference type="InterPro" id="IPR001138">
    <property type="entry name" value="Zn2Cys6_DnaBD"/>
</dbReference>
<dbReference type="Proteomes" id="UP000029665">
    <property type="component" value="Unassembled WGS sequence"/>
</dbReference>
<keyword evidence="4" id="KW-0539">Nucleus</keyword>
<keyword evidence="2" id="KW-0238">DNA-binding</keyword>
<organism evidence="7 8">
    <name type="scientific">Pycnoporus cinnabarinus</name>
    <name type="common">Cinnabar-red polypore</name>
    <name type="synonym">Trametes cinnabarina</name>
    <dbReference type="NCBI Taxonomy" id="5643"/>
    <lineage>
        <taxon>Eukaryota</taxon>
        <taxon>Fungi</taxon>
        <taxon>Dikarya</taxon>
        <taxon>Basidiomycota</taxon>
        <taxon>Agaricomycotina</taxon>
        <taxon>Agaricomycetes</taxon>
        <taxon>Polyporales</taxon>
        <taxon>Polyporaceae</taxon>
        <taxon>Trametes</taxon>
    </lineage>
</organism>
<keyword evidence="1" id="KW-0805">Transcription regulation</keyword>
<sequence length="402" mass="44416">MSDTGVTITFEHCNNARADVASGSPSPAASSYPPTPTEQLPGYQLDVSDASEDSWNLIPYDVPWGPDYYHYKPGTLPGPDGACIFLRSPTPLRNKRTQRACNKCRQRKAKCSGGRPTCNRCLARGYVCEYDDEDEKPLVQSSRTSFPSTQRDPSESSDETEVSSPEADYHPPAEPYPFATAPLKIEELDMTPNLHYFDGHASPKTVRREPEFHSTWADAQYKQGAQCQHNNPPESLQDVAGHMVYYDPPSYPIDTDMHAYQHCDMPPTYDNHASHPAAVHAPRPLRCVGSPSFLAPEEPSAHFSPCTMQVSPHDDMLNNFAPVAEPTPHIALPHVPPMPSANLVAVYDGAFQYGYPQPLYYGPAGPTPQHPALHYQYNTSTYMPDSVDATMYYSMVATGMAS</sequence>
<dbReference type="Pfam" id="PF00172">
    <property type="entry name" value="Zn_clus"/>
    <property type="match status" value="1"/>
</dbReference>
<evidence type="ECO:0000313" key="7">
    <source>
        <dbReference type="EMBL" id="CDO77122.1"/>
    </source>
</evidence>
<feature type="region of interest" description="Disordered" evidence="5">
    <location>
        <begin position="133"/>
        <end position="177"/>
    </location>
</feature>
<evidence type="ECO:0000256" key="3">
    <source>
        <dbReference type="ARBA" id="ARBA00023163"/>
    </source>
</evidence>
<dbReference type="InterPro" id="IPR050675">
    <property type="entry name" value="OAF3"/>
</dbReference>
<gene>
    <name evidence="7" type="ORF">BN946_scf184606.g4</name>
</gene>
<dbReference type="PROSITE" id="PS50048">
    <property type="entry name" value="ZN2_CY6_FUNGAL_2"/>
    <property type="match status" value="1"/>
</dbReference>
<comment type="caution">
    <text evidence="7">The sequence shown here is derived from an EMBL/GenBank/DDBJ whole genome shotgun (WGS) entry which is preliminary data.</text>
</comment>
<dbReference type="OMA" id="WNLIPYD"/>
<reference evidence="7" key="1">
    <citation type="submission" date="2014-01" db="EMBL/GenBank/DDBJ databases">
        <title>The genome of the white-rot fungus Pycnoporus cinnabarinus: a basidiomycete model with a versatile arsenal for lignocellulosic biomass breakdown.</title>
        <authorList>
            <person name="Levasseur A."/>
            <person name="Lomascolo A."/>
            <person name="Ruiz-Duenas F.J."/>
            <person name="Uzan E."/>
            <person name="Piumi F."/>
            <person name="Kues U."/>
            <person name="Ram A.F.J."/>
            <person name="Murat C."/>
            <person name="Haon M."/>
            <person name="Benoit I."/>
            <person name="Arfi Y."/>
            <person name="Chevret D."/>
            <person name="Drula E."/>
            <person name="Kwon M.J."/>
            <person name="Gouret P."/>
            <person name="Lesage-Meessen L."/>
            <person name="Lombard V."/>
            <person name="Mariette J."/>
            <person name="Noirot C."/>
            <person name="Park J."/>
            <person name="Patyshakuliyeva A."/>
            <person name="Wieneger R.A.B."/>
            <person name="Wosten H.A.B."/>
            <person name="Martin F."/>
            <person name="Coutinho P.M."/>
            <person name="de Vries R."/>
            <person name="Martinez A.T."/>
            <person name="Klopp C."/>
            <person name="Pontarotti P."/>
            <person name="Henrissat B."/>
            <person name="Record E."/>
        </authorList>
    </citation>
    <scope>NUCLEOTIDE SEQUENCE [LARGE SCALE GENOMIC DNA]</scope>
    <source>
        <strain evidence="7">BRFM137</strain>
    </source>
</reference>
<evidence type="ECO:0000256" key="4">
    <source>
        <dbReference type="ARBA" id="ARBA00023242"/>
    </source>
</evidence>
<dbReference type="EMBL" id="CCBP010000442">
    <property type="protein sequence ID" value="CDO77122.1"/>
    <property type="molecule type" value="Genomic_DNA"/>
</dbReference>
<feature type="domain" description="Zn(2)-C6 fungal-type" evidence="6">
    <location>
        <begin position="100"/>
        <end position="130"/>
    </location>
</feature>
<dbReference type="SUPFAM" id="SSF57701">
    <property type="entry name" value="Zn2/Cys6 DNA-binding domain"/>
    <property type="match status" value="1"/>
</dbReference>
<dbReference type="PANTHER" id="PTHR31069">
    <property type="entry name" value="OLEATE-ACTIVATED TRANSCRIPTION FACTOR 1-RELATED"/>
    <property type="match status" value="1"/>
</dbReference>
<keyword evidence="3" id="KW-0804">Transcription</keyword>
<evidence type="ECO:0000256" key="1">
    <source>
        <dbReference type="ARBA" id="ARBA00023015"/>
    </source>
</evidence>
<feature type="region of interest" description="Disordered" evidence="5">
    <location>
        <begin position="19"/>
        <end position="39"/>
    </location>
</feature>
<dbReference type="GO" id="GO:0045944">
    <property type="term" value="P:positive regulation of transcription by RNA polymerase II"/>
    <property type="evidence" value="ECO:0007669"/>
    <property type="project" value="TreeGrafter"/>
</dbReference>
<dbReference type="AlphaFoldDB" id="A0A060SRD9"/>
<protein>
    <recommendedName>
        <fullName evidence="6">Zn(2)-C6 fungal-type domain-containing protein</fullName>
    </recommendedName>
</protein>